<dbReference type="SUPFAM" id="SSF53474">
    <property type="entry name" value="alpha/beta-Hydrolases"/>
    <property type="match status" value="1"/>
</dbReference>
<reference evidence="2 3" key="1">
    <citation type="submission" date="2021-06" db="EMBL/GenBank/DDBJ databases">
        <title>Actinoplanes lichenicola sp. nov., and Actinoplanes ovalisporus sp. nov., isolated from lichen in Thailand.</title>
        <authorList>
            <person name="Saeng-In P."/>
            <person name="Kanchanasin P."/>
            <person name="Yuki M."/>
            <person name="Kudo T."/>
            <person name="Ohkuma M."/>
            <person name="Phongsopitanun W."/>
            <person name="Tanasupawat S."/>
        </authorList>
    </citation>
    <scope>NUCLEOTIDE SEQUENCE [LARGE SCALE GENOMIC DNA]</scope>
    <source>
        <strain evidence="2 3">NBRC 110975</strain>
    </source>
</reference>
<gene>
    <name evidence="2" type="ORF">KOI35_11335</name>
</gene>
<dbReference type="PANTHER" id="PTHR43433:SF5">
    <property type="entry name" value="AB HYDROLASE-1 DOMAIN-CONTAINING PROTEIN"/>
    <property type="match status" value="1"/>
</dbReference>
<dbReference type="Gene3D" id="3.40.50.1820">
    <property type="entry name" value="alpha/beta hydrolase"/>
    <property type="match status" value="1"/>
</dbReference>
<proteinExistence type="predicted"/>
<keyword evidence="2" id="KW-0378">Hydrolase</keyword>
<dbReference type="GO" id="GO:0016787">
    <property type="term" value="F:hydrolase activity"/>
    <property type="evidence" value="ECO:0007669"/>
    <property type="project" value="UniProtKB-KW"/>
</dbReference>
<sequence>MHPQRADEFPLAVQTSGLADGPVLLLLSGQANSHVWWTGLREAFESRFRVVTFDWRGTGGSRGPVGEWTTETFADDAARVLGEGGARPATVYGTSMGGRVAQHLAARRPELVERLVLACTSPGGEHAVERSADVRKRLASPETNARTLRELFYTDAWSGESHLFGDPTMTADEARAHLRASNRHDAWAVIPSIQAPTLVLHGSDDHMVPTANAKLLARRIPGAALHLHDGGRHGFFDEFEAEIAPVLDSFLTS</sequence>
<protein>
    <submittedName>
        <fullName evidence="2">Alpha/beta hydrolase</fullName>
    </submittedName>
</protein>
<dbReference type="EMBL" id="JAHKKG010000003">
    <property type="protein sequence ID" value="MBU2664084.1"/>
    <property type="molecule type" value="Genomic_DNA"/>
</dbReference>
<evidence type="ECO:0000313" key="2">
    <source>
        <dbReference type="EMBL" id="MBU2664084.1"/>
    </source>
</evidence>
<comment type="caution">
    <text evidence="2">The sequence shown here is derived from an EMBL/GenBank/DDBJ whole genome shotgun (WGS) entry which is preliminary data.</text>
</comment>
<evidence type="ECO:0000313" key="3">
    <source>
        <dbReference type="Proteomes" id="UP001519654"/>
    </source>
</evidence>
<keyword evidence="3" id="KW-1185">Reference proteome</keyword>
<dbReference type="RefSeq" id="WP_215786319.1">
    <property type="nucleotide sequence ID" value="NZ_JAHKKG010000003.1"/>
</dbReference>
<dbReference type="InterPro" id="IPR050471">
    <property type="entry name" value="AB_hydrolase"/>
</dbReference>
<dbReference type="Pfam" id="PF00561">
    <property type="entry name" value="Abhydrolase_1"/>
    <property type="match status" value="2"/>
</dbReference>
<dbReference type="PRINTS" id="PR00111">
    <property type="entry name" value="ABHYDROLASE"/>
</dbReference>
<dbReference type="InterPro" id="IPR000073">
    <property type="entry name" value="AB_hydrolase_1"/>
</dbReference>
<evidence type="ECO:0000259" key="1">
    <source>
        <dbReference type="Pfam" id="PF00561"/>
    </source>
</evidence>
<accession>A0ABS5YMW0</accession>
<dbReference type="Proteomes" id="UP001519654">
    <property type="component" value="Unassembled WGS sequence"/>
</dbReference>
<dbReference type="InterPro" id="IPR029058">
    <property type="entry name" value="AB_hydrolase_fold"/>
</dbReference>
<feature type="domain" description="AB hydrolase-1" evidence="1">
    <location>
        <begin position="144"/>
        <end position="237"/>
    </location>
</feature>
<organism evidence="2 3">
    <name type="scientific">Paractinoplanes bogorensis</name>
    <dbReference type="NCBI Taxonomy" id="1610840"/>
    <lineage>
        <taxon>Bacteria</taxon>
        <taxon>Bacillati</taxon>
        <taxon>Actinomycetota</taxon>
        <taxon>Actinomycetes</taxon>
        <taxon>Micromonosporales</taxon>
        <taxon>Micromonosporaceae</taxon>
        <taxon>Paractinoplanes</taxon>
    </lineage>
</organism>
<feature type="domain" description="AB hydrolase-1" evidence="1">
    <location>
        <begin position="22"/>
        <end position="123"/>
    </location>
</feature>
<name>A0ABS5YMW0_9ACTN</name>
<dbReference type="PANTHER" id="PTHR43433">
    <property type="entry name" value="HYDROLASE, ALPHA/BETA FOLD FAMILY PROTEIN"/>
    <property type="match status" value="1"/>
</dbReference>